<evidence type="ECO:0000256" key="6">
    <source>
        <dbReference type="ARBA" id="ARBA00022695"/>
    </source>
</evidence>
<evidence type="ECO:0000256" key="5">
    <source>
        <dbReference type="ARBA" id="ARBA00022679"/>
    </source>
</evidence>
<keyword evidence="7 11" id="KW-0547">Nucleotide-binding</keyword>
<comment type="catalytic activity">
    <reaction evidence="10 11">
        <text>nicotinate beta-D-ribonucleotide + ATP + H(+) = deamido-NAD(+) + diphosphate</text>
        <dbReference type="Rhea" id="RHEA:22860"/>
        <dbReference type="ChEBI" id="CHEBI:15378"/>
        <dbReference type="ChEBI" id="CHEBI:30616"/>
        <dbReference type="ChEBI" id="CHEBI:33019"/>
        <dbReference type="ChEBI" id="CHEBI:57502"/>
        <dbReference type="ChEBI" id="CHEBI:58437"/>
        <dbReference type="EC" id="2.7.7.18"/>
    </reaction>
</comment>
<evidence type="ECO:0000313" key="14">
    <source>
        <dbReference type="Proteomes" id="UP000199675"/>
    </source>
</evidence>
<dbReference type="NCBIfam" id="TIGR00482">
    <property type="entry name" value="nicotinate (nicotinamide) nucleotide adenylyltransferase"/>
    <property type="match status" value="1"/>
</dbReference>
<keyword evidence="8 11" id="KW-0067">ATP-binding</keyword>
<evidence type="ECO:0000256" key="3">
    <source>
        <dbReference type="ARBA" id="ARBA00009014"/>
    </source>
</evidence>
<keyword evidence="6 11" id="KW-0548">Nucleotidyltransferase</keyword>
<evidence type="ECO:0000256" key="7">
    <source>
        <dbReference type="ARBA" id="ARBA00022741"/>
    </source>
</evidence>
<dbReference type="PANTHER" id="PTHR39321">
    <property type="entry name" value="NICOTINATE-NUCLEOTIDE ADENYLYLTRANSFERASE-RELATED"/>
    <property type="match status" value="1"/>
</dbReference>
<dbReference type="CDD" id="cd02165">
    <property type="entry name" value="NMNAT"/>
    <property type="match status" value="1"/>
</dbReference>
<comment type="pathway">
    <text evidence="2 11">Cofactor biosynthesis; NAD(+) biosynthesis; deamido-NAD(+) from nicotinate D-ribonucleotide: step 1/1.</text>
</comment>
<keyword evidence="4 11" id="KW-0662">Pyridine nucleotide biosynthesis</keyword>
<dbReference type="InterPro" id="IPR014729">
    <property type="entry name" value="Rossmann-like_a/b/a_fold"/>
</dbReference>
<sequence>MKVIYGGTFDPVHHGHLRLAVELRELLAVPQLSLVPCHIPPHRASPGAGSEDRLGLLRLAVAGEPGLVVDDRELSRGGASYSAETLRQLRALIGPDEPLVMVMGTDAFAGFDRWRDWQSIPELAHVLVVARPGEGLNPDGIPAGLLRTRGCRSVNELRSAPCGLFLYQHLPLLDISATAIRDRIREGRSPRYLLPDSVWQEIRQRGLYECPVHDDR</sequence>
<keyword evidence="14" id="KW-1185">Reference proteome</keyword>
<name>A0A1H3CXT0_9GAMM</name>
<evidence type="ECO:0000313" key="13">
    <source>
        <dbReference type="EMBL" id="SDX58840.1"/>
    </source>
</evidence>
<dbReference type="NCBIfam" id="NF000839">
    <property type="entry name" value="PRK00071.1-1"/>
    <property type="match status" value="1"/>
</dbReference>
<evidence type="ECO:0000256" key="8">
    <source>
        <dbReference type="ARBA" id="ARBA00022840"/>
    </source>
</evidence>
<evidence type="ECO:0000259" key="12">
    <source>
        <dbReference type="Pfam" id="PF01467"/>
    </source>
</evidence>
<dbReference type="GO" id="GO:0009435">
    <property type="term" value="P:NAD+ biosynthetic process"/>
    <property type="evidence" value="ECO:0007669"/>
    <property type="project" value="UniProtKB-UniRule"/>
</dbReference>
<dbReference type="AlphaFoldDB" id="A0A1H3CXT0"/>
<evidence type="ECO:0000256" key="2">
    <source>
        <dbReference type="ARBA" id="ARBA00005019"/>
    </source>
</evidence>
<evidence type="ECO:0000256" key="4">
    <source>
        <dbReference type="ARBA" id="ARBA00022642"/>
    </source>
</evidence>
<dbReference type="HAMAP" id="MF_00244">
    <property type="entry name" value="NaMN_adenylyltr"/>
    <property type="match status" value="1"/>
</dbReference>
<dbReference type="NCBIfam" id="TIGR00125">
    <property type="entry name" value="cyt_tran_rel"/>
    <property type="match status" value="1"/>
</dbReference>
<dbReference type="InterPro" id="IPR004821">
    <property type="entry name" value="Cyt_trans-like"/>
</dbReference>
<keyword evidence="5 11" id="KW-0808">Transferase</keyword>
<dbReference type="EMBL" id="FNNE01000011">
    <property type="protein sequence ID" value="SDX58840.1"/>
    <property type="molecule type" value="Genomic_DNA"/>
</dbReference>
<evidence type="ECO:0000256" key="10">
    <source>
        <dbReference type="ARBA" id="ARBA00048721"/>
    </source>
</evidence>
<keyword evidence="9 11" id="KW-0520">NAD</keyword>
<gene>
    <name evidence="11" type="primary">nadD</name>
    <name evidence="13" type="ORF">SAMN04487960_11164</name>
</gene>
<dbReference type="GO" id="GO:0005524">
    <property type="term" value="F:ATP binding"/>
    <property type="evidence" value="ECO:0007669"/>
    <property type="project" value="UniProtKB-KW"/>
</dbReference>
<proteinExistence type="inferred from homology"/>
<dbReference type="Gene3D" id="3.40.50.620">
    <property type="entry name" value="HUPs"/>
    <property type="match status" value="1"/>
</dbReference>
<feature type="domain" description="Cytidyltransferase-like" evidence="12">
    <location>
        <begin position="4"/>
        <end position="183"/>
    </location>
</feature>
<comment type="function">
    <text evidence="1 11">Catalyzes the reversible adenylation of nicotinate mononucleotide (NaMN) to nicotinic acid adenine dinucleotide (NaAD).</text>
</comment>
<dbReference type="RefSeq" id="WP_091816790.1">
    <property type="nucleotide sequence ID" value="NZ_FNNE01000011.1"/>
</dbReference>
<dbReference type="GO" id="GO:0004515">
    <property type="term" value="F:nicotinate-nucleotide adenylyltransferase activity"/>
    <property type="evidence" value="ECO:0007669"/>
    <property type="project" value="UniProtKB-UniRule"/>
</dbReference>
<dbReference type="EC" id="2.7.7.18" evidence="11"/>
<reference evidence="13 14" key="1">
    <citation type="submission" date="2016-10" db="EMBL/GenBank/DDBJ databases">
        <authorList>
            <person name="de Groot N.N."/>
        </authorList>
    </citation>
    <scope>NUCLEOTIDE SEQUENCE [LARGE SCALE GENOMIC DNA]</scope>
    <source>
        <strain evidence="13 14">CGMCC 1.7059</strain>
    </source>
</reference>
<dbReference type="UniPathway" id="UPA00253">
    <property type="reaction ID" value="UER00332"/>
</dbReference>
<dbReference type="InterPro" id="IPR005248">
    <property type="entry name" value="NadD/NMNAT"/>
</dbReference>
<evidence type="ECO:0000256" key="9">
    <source>
        <dbReference type="ARBA" id="ARBA00023027"/>
    </source>
</evidence>
<dbReference type="STRING" id="488533.SAMN04487960_11164"/>
<comment type="similarity">
    <text evidence="3 11">Belongs to the NadD family.</text>
</comment>
<dbReference type="SUPFAM" id="SSF52374">
    <property type="entry name" value="Nucleotidylyl transferase"/>
    <property type="match status" value="1"/>
</dbReference>
<evidence type="ECO:0000256" key="1">
    <source>
        <dbReference type="ARBA" id="ARBA00002324"/>
    </source>
</evidence>
<protein>
    <recommendedName>
        <fullName evidence="11">Probable nicotinate-nucleotide adenylyltransferase</fullName>
        <ecNumber evidence="11">2.7.7.18</ecNumber>
    </recommendedName>
    <alternativeName>
        <fullName evidence="11">Deamido-NAD(+) diphosphorylase</fullName>
    </alternativeName>
    <alternativeName>
        <fullName evidence="11">Deamido-NAD(+) pyrophosphorylase</fullName>
    </alternativeName>
    <alternativeName>
        <fullName evidence="11">Nicotinate mononucleotide adenylyltransferase</fullName>
        <shortName evidence="11">NaMN adenylyltransferase</shortName>
    </alternativeName>
</protein>
<dbReference type="OrthoDB" id="5295945at2"/>
<dbReference type="Proteomes" id="UP000199675">
    <property type="component" value="Unassembled WGS sequence"/>
</dbReference>
<dbReference type="Pfam" id="PF01467">
    <property type="entry name" value="CTP_transf_like"/>
    <property type="match status" value="1"/>
</dbReference>
<evidence type="ECO:0000256" key="11">
    <source>
        <dbReference type="HAMAP-Rule" id="MF_00244"/>
    </source>
</evidence>
<organism evidence="13 14">
    <name type="scientific">Marinobacter mobilis</name>
    <dbReference type="NCBI Taxonomy" id="488533"/>
    <lineage>
        <taxon>Bacteria</taxon>
        <taxon>Pseudomonadati</taxon>
        <taxon>Pseudomonadota</taxon>
        <taxon>Gammaproteobacteria</taxon>
        <taxon>Pseudomonadales</taxon>
        <taxon>Marinobacteraceae</taxon>
        <taxon>Marinobacter</taxon>
    </lineage>
</organism>
<dbReference type="PANTHER" id="PTHR39321:SF3">
    <property type="entry name" value="PHOSPHOPANTETHEINE ADENYLYLTRANSFERASE"/>
    <property type="match status" value="1"/>
</dbReference>
<accession>A0A1H3CXT0</accession>